<proteinExistence type="predicted"/>
<evidence type="ECO:0000256" key="2">
    <source>
        <dbReference type="ARBA" id="ARBA00022786"/>
    </source>
</evidence>
<evidence type="ECO:0000256" key="3">
    <source>
        <dbReference type="PROSITE-ProRule" id="PRU10133"/>
    </source>
</evidence>
<keyword evidence="6" id="KW-0418">Kinase</keyword>
<feature type="active site" description="Glycyl thioester intermediate" evidence="3">
    <location>
        <position position="91"/>
    </location>
</feature>
<evidence type="ECO:0000259" key="5">
    <source>
        <dbReference type="PROSITE" id="PS50127"/>
    </source>
</evidence>
<dbReference type="PROSITE" id="PS00183">
    <property type="entry name" value="UBC_1"/>
    <property type="match status" value="1"/>
</dbReference>
<evidence type="ECO:0000313" key="7">
    <source>
        <dbReference type="Proteomes" id="UP000017246"/>
    </source>
</evidence>
<feature type="domain" description="UBC core" evidence="5">
    <location>
        <begin position="5"/>
        <end position="154"/>
    </location>
</feature>
<organism evidence="6 7">
    <name type="scientific">Echinococcus multilocularis</name>
    <name type="common">Fox tapeworm</name>
    <dbReference type="NCBI Taxonomy" id="6211"/>
    <lineage>
        <taxon>Eukaryota</taxon>
        <taxon>Metazoa</taxon>
        <taxon>Spiralia</taxon>
        <taxon>Lophotrochozoa</taxon>
        <taxon>Platyhelminthes</taxon>
        <taxon>Cestoda</taxon>
        <taxon>Eucestoda</taxon>
        <taxon>Cyclophyllidea</taxon>
        <taxon>Taeniidae</taxon>
        <taxon>Echinococcus</taxon>
    </lineage>
</organism>
<dbReference type="AlphaFoldDB" id="A0A068YG25"/>
<dbReference type="EMBL" id="LN902845">
    <property type="protein sequence ID" value="CDS43747.1"/>
    <property type="molecule type" value="Genomic_DNA"/>
</dbReference>
<evidence type="ECO:0000256" key="4">
    <source>
        <dbReference type="SAM" id="MobiDB-lite"/>
    </source>
</evidence>
<feature type="compositionally biased region" description="Low complexity" evidence="4">
    <location>
        <begin position="492"/>
        <end position="502"/>
    </location>
</feature>
<dbReference type="Proteomes" id="UP000017246">
    <property type="component" value="Unassembled WGS sequence"/>
</dbReference>
<feature type="region of interest" description="Disordered" evidence="4">
    <location>
        <begin position="196"/>
        <end position="221"/>
    </location>
</feature>
<dbReference type="Pfam" id="PF00179">
    <property type="entry name" value="UQ_con"/>
    <property type="match status" value="1"/>
</dbReference>
<evidence type="ECO:0000313" key="6">
    <source>
        <dbReference type="EMBL" id="CDS43747.1"/>
    </source>
</evidence>
<keyword evidence="1" id="KW-0808">Transferase</keyword>
<dbReference type="InterPro" id="IPR023313">
    <property type="entry name" value="UBQ-conjugating_AS"/>
</dbReference>
<dbReference type="STRING" id="6211.A0A068YG25"/>
<dbReference type="InterPro" id="IPR050113">
    <property type="entry name" value="Ub_conjugating_enzyme"/>
</dbReference>
<dbReference type="eggNOG" id="KOG0416">
    <property type="taxonomic scope" value="Eukaryota"/>
</dbReference>
<dbReference type="SUPFAM" id="SSF54495">
    <property type="entry name" value="UBC-like"/>
    <property type="match status" value="1"/>
</dbReference>
<dbReference type="InterPro" id="IPR016135">
    <property type="entry name" value="UBQ-conjugating_enzyme/RWD"/>
</dbReference>
<dbReference type="PANTHER" id="PTHR24067">
    <property type="entry name" value="UBIQUITIN-CONJUGATING ENZYME E2"/>
    <property type="match status" value="1"/>
</dbReference>
<feature type="compositionally biased region" description="Polar residues" evidence="4">
    <location>
        <begin position="456"/>
        <end position="465"/>
    </location>
</feature>
<reference evidence="6" key="2">
    <citation type="submission" date="2015-11" db="EMBL/GenBank/DDBJ databases">
        <authorList>
            <person name="Zhang Y."/>
            <person name="Guo Z."/>
        </authorList>
    </citation>
    <scope>NUCLEOTIDE SEQUENCE</scope>
</reference>
<name>A0A068YG25_ECHMU</name>
<sequence>MSCYTTQRTFFKDLQQLYKTIEVSTDGQATILGIDEMSVTVSLRPKSGCNAHAEFVLNIKCTSSYPLNCPDVTFSSPIFHPNIDSLSGSICLSLLSEWQSCYSLLDVVKAMLYLIEHPNFSSANNSLATLENPGQLSSKTARLLAGLPVNGRRFTPNTAWCEWARANGCLPTREEEVEETEESEAEAQGRTVAKEDNINEDDPANDVGSIGAPADTSTMGDEESTVDAFDKLSDATSDTVPSFAKIRYSINAQDDNQTWIPYESSYTPYNMLTQRVLIWDPGRRNKPDRNAVFYYIEILGNQHHQNEFGQLYNALASGDVLHENQIHSEFRQTSSTCPWYPFYKNPCPSYYSYSPYSSSIQIDNLFRIDEPTKHTLTSDFCMWSALDGQGTADLFSRIFFEGERHGANFTCFLDADGDSDSESGGIRRLFDASSSDHEDAAERFSKPSDDSEKPESGTQSETSYNVADLVAETDSSPTDEEFSHSNKPAIRSSPAPSSVSSETYEEKYESYPLMRDCTNCQYDLNTVKGLVNAELAPHWKWVFRQTRWPIRFAPQQNVDLSMTDISIPPWRISVGRLLSDVCRFGAKNRKMKNLVLLDPMALSPLSPLLNLMRHSVEPRPHLTGVLWMTPLDALSPSYRVPIPITGWQEGREGEDGEEDNNPYPRAIHLRFLVITAFLANWVAWLSRVEAYTTLGISRLSPAFISTPMAACVLQPLSLGCGQTPLLDLWPLWLLRRLFTLSLRLPQLRLPFFHHRHHYLHLLFPFSTLDEI</sequence>
<dbReference type="CDD" id="cd23794">
    <property type="entry name" value="UBCc_UBE2F_UBE2M"/>
    <property type="match status" value="1"/>
</dbReference>
<reference evidence="6" key="1">
    <citation type="journal article" date="2013" name="Nature">
        <title>The genomes of four tapeworm species reveal adaptations to parasitism.</title>
        <authorList>
            <person name="Tsai I.J."/>
            <person name="Zarowiecki M."/>
            <person name="Holroyd N."/>
            <person name="Garciarrubio A."/>
            <person name="Sanchez-Flores A."/>
            <person name="Brooks K.L."/>
            <person name="Tracey A."/>
            <person name="Bobes R.J."/>
            <person name="Fragoso G."/>
            <person name="Sciutto E."/>
            <person name="Aslett M."/>
            <person name="Beasley H."/>
            <person name="Bennett H.M."/>
            <person name="Cai J."/>
            <person name="Camicia F."/>
            <person name="Clark R."/>
            <person name="Cucher M."/>
            <person name="De Silva N."/>
            <person name="Day T.A."/>
            <person name="Deplazes P."/>
            <person name="Estrada K."/>
            <person name="Fernandez C."/>
            <person name="Holland P.W."/>
            <person name="Hou J."/>
            <person name="Hu S."/>
            <person name="Huckvale T."/>
            <person name="Hung S.S."/>
            <person name="Kamenetzky L."/>
            <person name="Keane J.A."/>
            <person name="Kiss F."/>
            <person name="Koziol U."/>
            <person name="Lambert O."/>
            <person name="Liu K."/>
            <person name="Luo X."/>
            <person name="Luo Y."/>
            <person name="Macchiaroli N."/>
            <person name="Nichol S."/>
            <person name="Paps J."/>
            <person name="Parkinson J."/>
            <person name="Pouchkina-Stantcheva N."/>
            <person name="Riddiford N."/>
            <person name="Rosenzvit M."/>
            <person name="Salinas G."/>
            <person name="Wasmuth J.D."/>
            <person name="Zamanian M."/>
            <person name="Zheng Y."/>
            <person name="Cai X."/>
            <person name="Soberon X."/>
            <person name="Olson P.D."/>
            <person name="Laclette J.P."/>
            <person name="Brehm K."/>
            <person name="Berriman M."/>
            <person name="Garciarrubio A."/>
            <person name="Bobes R.J."/>
            <person name="Fragoso G."/>
            <person name="Sanchez-Flores A."/>
            <person name="Estrada K."/>
            <person name="Cevallos M.A."/>
            <person name="Morett E."/>
            <person name="Gonzalez V."/>
            <person name="Portillo T."/>
            <person name="Ochoa-Leyva A."/>
            <person name="Jose M.V."/>
            <person name="Sciutto E."/>
            <person name="Landa A."/>
            <person name="Jimenez L."/>
            <person name="Valdes V."/>
            <person name="Carrero J.C."/>
            <person name="Larralde C."/>
            <person name="Morales-Montor J."/>
            <person name="Limon-Lason J."/>
            <person name="Soberon X."/>
            <person name="Laclette J.P."/>
        </authorList>
    </citation>
    <scope>NUCLEOTIDE SEQUENCE [LARGE SCALE GENOMIC DNA]</scope>
</reference>
<keyword evidence="2" id="KW-0833">Ubl conjugation pathway</keyword>
<keyword evidence="7" id="KW-1185">Reference proteome</keyword>
<dbReference type="GO" id="GO:0016301">
    <property type="term" value="F:kinase activity"/>
    <property type="evidence" value="ECO:0007669"/>
    <property type="project" value="UniProtKB-KW"/>
</dbReference>
<feature type="compositionally biased region" description="Basic and acidic residues" evidence="4">
    <location>
        <begin position="428"/>
        <end position="455"/>
    </location>
</feature>
<evidence type="ECO:0000256" key="1">
    <source>
        <dbReference type="ARBA" id="ARBA00022679"/>
    </source>
</evidence>
<dbReference type="PROSITE" id="PS50127">
    <property type="entry name" value="UBC_2"/>
    <property type="match status" value="1"/>
</dbReference>
<gene>
    <name evidence="6" type="ORF">EmuJ_001154700</name>
</gene>
<accession>A0A068YG25</accession>
<protein>
    <submittedName>
        <fullName evidence="6">Protein kinase</fullName>
    </submittedName>
</protein>
<dbReference type="InterPro" id="IPR000608">
    <property type="entry name" value="UBC"/>
</dbReference>
<dbReference type="OrthoDB" id="9978460at2759"/>
<dbReference type="Gene3D" id="3.10.110.10">
    <property type="entry name" value="Ubiquitin Conjugating Enzyme"/>
    <property type="match status" value="1"/>
</dbReference>
<feature type="region of interest" description="Disordered" evidence="4">
    <location>
        <begin position="424"/>
        <end position="503"/>
    </location>
</feature>
<dbReference type="OMA" id="EWINMSE"/>
<dbReference type="SMART" id="SM00212">
    <property type="entry name" value="UBCc"/>
    <property type="match status" value="1"/>
</dbReference>